<dbReference type="EMBL" id="GGEC01091090">
    <property type="protein sequence ID" value="MBX71574.1"/>
    <property type="molecule type" value="Transcribed_RNA"/>
</dbReference>
<name>A0A2P2QXG1_RHIMU</name>
<accession>A0A2P2QXG1</accession>
<protein>
    <submittedName>
        <fullName evidence="1">Uncharacterized protein</fullName>
    </submittedName>
</protein>
<organism evidence="1">
    <name type="scientific">Rhizophora mucronata</name>
    <name type="common">Asiatic mangrove</name>
    <dbReference type="NCBI Taxonomy" id="61149"/>
    <lineage>
        <taxon>Eukaryota</taxon>
        <taxon>Viridiplantae</taxon>
        <taxon>Streptophyta</taxon>
        <taxon>Embryophyta</taxon>
        <taxon>Tracheophyta</taxon>
        <taxon>Spermatophyta</taxon>
        <taxon>Magnoliopsida</taxon>
        <taxon>eudicotyledons</taxon>
        <taxon>Gunneridae</taxon>
        <taxon>Pentapetalae</taxon>
        <taxon>rosids</taxon>
        <taxon>fabids</taxon>
        <taxon>Malpighiales</taxon>
        <taxon>Rhizophoraceae</taxon>
        <taxon>Rhizophora</taxon>
    </lineage>
</organism>
<sequence length="9" mass="1144">MTMVEKYRS</sequence>
<reference evidence="1" key="1">
    <citation type="submission" date="2018-02" db="EMBL/GenBank/DDBJ databases">
        <title>Rhizophora mucronata_Transcriptome.</title>
        <authorList>
            <person name="Meera S.P."/>
            <person name="Sreeshan A."/>
            <person name="Augustine A."/>
        </authorList>
    </citation>
    <scope>NUCLEOTIDE SEQUENCE</scope>
    <source>
        <tissue evidence="1">Leaf</tissue>
    </source>
</reference>
<proteinExistence type="predicted"/>
<evidence type="ECO:0000313" key="1">
    <source>
        <dbReference type="EMBL" id="MBX71574.1"/>
    </source>
</evidence>